<accession>A0A7Z0D201</accession>
<dbReference type="AlphaFoldDB" id="A0A7Z0D201"/>
<dbReference type="InterPro" id="IPR032466">
    <property type="entry name" value="Metal_Hydrolase"/>
</dbReference>
<dbReference type="NCBIfam" id="NF006560">
    <property type="entry name" value="PRK09061.1"/>
    <property type="match status" value="1"/>
</dbReference>
<organism evidence="2 3">
    <name type="scientific">Spelaeicoccus albus</name>
    <dbReference type="NCBI Taxonomy" id="1280376"/>
    <lineage>
        <taxon>Bacteria</taxon>
        <taxon>Bacillati</taxon>
        <taxon>Actinomycetota</taxon>
        <taxon>Actinomycetes</taxon>
        <taxon>Micrococcales</taxon>
        <taxon>Brevibacteriaceae</taxon>
        <taxon>Spelaeicoccus</taxon>
    </lineage>
</organism>
<dbReference type="InterPro" id="IPR050138">
    <property type="entry name" value="DHOase/Allantoinase_Hydrolase"/>
</dbReference>
<keyword evidence="3" id="KW-1185">Reference proteome</keyword>
<dbReference type="GO" id="GO:0006145">
    <property type="term" value="P:purine nucleobase catabolic process"/>
    <property type="evidence" value="ECO:0007669"/>
    <property type="project" value="TreeGrafter"/>
</dbReference>
<reference evidence="2 3" key="1">
    <citation type="submission" date="2020-07" db="EMBL/GenBank/DDBJ databases">
        <title>Sequencing the genomes of 1000 actinobacteria strains.</title>
        <authorList>
            <person name="Klenk H.-P."/>
        </authorList>
    </citation>
    <scope>NUCLEOTIDE SEQUENCE [LARGE SCALE GENOMIC DNA]</scope>
    <source>
        <strain evidence="2 3">DSM 26341</strain>
    </source>
</reference>
<sequence>MALDVLLTGGRVIDPESGLDGVRNVGIRGGTVAYIGDDRADAARTIDVSGHVVAPGFIDMHSHAQTISGHRLQALDGVTTSLELEGGALPVADHYEWAESEGRPLNFGFSAGWVYSRMHVLDGAPAVRPQDDREFRIPLGMFEQFQDGARWRGPADGRDIGRILDLVERQLRHGAIGIGMLAGYAPDFTAEEFGRLADLAAETTQPMFIHARSMSAEPPGSALDAAQEIIAEAEAHSAPMHLCHMNSTSGHLADSVAESLAAARARGVPVTTEAYPYAAGSTVIGASFLAPDELRRNRMTPSSITYLPTGERVASEERLVEIRANDPGGLCVLESFDLCDPADKAMLLRAQTVPDAAIASDAMPLTFFGTESQRHAAECAATGDVWPLPPGLIAHPRSTGCFARALSWLVRDTGVLTLPEAIRRCTLIPAQILEEAAPAMRAKGRLRVGADADLTVFDPATVAARGDYTSLRPSTGFRHVFVGGTPVVADGELDAAAFPGKAVRGAGARAA</sequence>
<dbReference type="InterPro" id="IPR011059">
    <property type="entry name" value="Metal-dep_hydrolase_composite"/>
</dbReference>
<feature type="domain" description="Amidohydrolase 3" evidence="1">
    <location>
        <begin position="182"/>
        <end position="488"/>
    </location>
</feature>
<dbReference type="GO" id="GO:0004038">
    <property type="term" value="F:allantoinase activity"/>
    <property type="evidence" value="ECO:0007669"/>
    <property type="project" value="TreeGrafter"/>
</dbReference>
<dbReference type="SUPFAM" id="SSF51556">
    <property type="entry name" value="Metallo-dependent hydrolases"/>
    <property type="match status" value="1"/>
</dbReference>
<dbReference type="GO" id="GO:0005737">
    <property type="term" value="C:cytoplasm"/>
    <property type="evidence" value="ECO:0007669"/>
    <property type="project" value="TreeGrafter"/>
</dbReference>
<dbReference type="EMBL" id="JACBZP010000001">
    <property type="protein sequence ID" value="NYI67300.1"/>
    <property type="molecule type" value="Genomic_DNA"/>
</dbReference>
<dbReference type="Pfam" id="PF07969">
    <property type="entry name" value="Amidohydro_3"/>
    <property type="match status" value="1"/>
</dbReference>
<dbReference type="PANTHER" id="PTHR43668:SF2">
    <property type="entry name" value="ALLANTOINASE"/>
    <property type="match status" value="1"/>
</dbReference>
<dbReference type="SUPFAM" id="SSF51338">
    <property type="entry name" value="Composite domain of metallo-dependent hydrolases"/>
    <property type="match status" value="1"/>
</dbReference>
<dbReference type="Proteomes" id="UP000539111">
    <property type="component" value="Unassembled WGS sequence"/>
</dbReference>
<comment type="caution">
    <text evidence="2">The sequence shown here is derived from an EMBL/GenBank/DDBJ whole genome shotgun (WGS) entry which is preliminary data.</text>
</comment>
<evidence type="ECO:0000259" key="1">
    <source>
        <dbReference type="Pfam" id="PF07969"/>
    </source>
</evidence>
<evidence type="ECO:0000313" key="2">
    <source>
        <dbReference type="EMBL" id="NYI67300.1"/>
    </source>
</evidence>
<name>A0A7Z0D201_9MICO</name>
<dbReference type="InterPro" id="IPR013108">
    <property type="entry name" value="Amidohydro_3"/>
</dbReference>
<dbReference type="Gene3D" id="2.30.40.10">
    <property type="entry name" value="Urease, subunit C, domain 1"/>
    <property type="match status" value="1"/>
</dbReference>
<dbReference type="PANTHER" id="PTHR43668">
    <property type="entry name" value="ALLANTOINASE"/>
    <property type="match status" value="1"/>
</dbReference>
<gene>
    <name evidence="2" type="ORF">BJY26_001606</name>
</gene>
<evidence type="ECO:0000313" key="3">
    <source>
        <dbReference type="Proteomes" id="UP000539111"/>
    </source>
</evidence>
<dbReference type="Gene3D" id="3.20.20.140">
    <property type="entry name" value="Metal-dependent hydrolases"/>
    <property type="match status" value="1"/>
</dbReference>
<protein>
    <submittedName>
        <fullName evidence="2">N-acyl-D-aspartate/D-glutamate deacylase</fullName>
    </submittedName>
</protein>
<proteinExistence type="predicted"/>